<comment type="similarity">
    <text evidence="1">Belongs to the EMC8/EMC9 family.</text>
</comment>
<dbReference type="InterPro" id="IPR005366">
    <property type="entry name" value="EMC8/9"/>
</dbReference>
<evidence type="ECO:0000313" key="3">
    <source>
        <dbReference type="EMBL" id="KAK7114454.1"/>
    </source>
</evidence>
<dbReference type="PANTHER" id="PTHR12941:SF10">
    <property type="entry name" value="ER MEMBRANE PROTEIN COMPLEX SUBUNIT 8_9 HOMOLOG"/>
    <property type="match status" value="1"/>
</dbReference>
<reference evidence="3 4" key="1">
    <citation type="submission" date="2024-02" db="EMBL/GenBank/DDBJ databases">
        <title>Chromosome-scale genome assembly of the rough periwinkle Littorina saxatilis.</title>
        <authorList>
            <person name="De Jode A."/>
            <person name="Faria R."/>
            <person name="Formenti G."/>
            <person name="Sims Y."/>
            <person name="Smith T.P."/>
            <person name="Tracey A."/>
            <person name="Wood J.M.D."/>
            <person name="Zagrodzka Z.B."/>
            <person name="Johannesson K."/>
            <person name="Butlin R.K."/>
            <person name="Leder E.H."/>
        </authorList>
    </citation>
    <scope>NUCLEOTIDE SEQUENCE [LARGE SCALE GENOMIC DNA]</scope>
    <source>
        <strain evidence="3">Snail1</strain>
        <tissue evidence="3">Muscle</tissue>
    </source>
</reference>
<keyword evidence="4" id="KW-1185">Reference proteome</keyword>
<organism evidence="3 4">
    <name type="scientific">Littorina saxatilis</name>
    <dbReference type="NCBI Taxonomy" id="31220"/>
    <lineage>
        <taxon>Eukaryota</taxon>
        <taxon>Metazoa</taxon>
        <taxon>Spiralia</taxon>
        <taxon>Lophotrochozoa</taxon>
        <taxon>Mollusca</taxon>
        <taxon>Gastropoda</taxon>
        <taxon>Caenogastropoda</taxon>
        <taxon>Littorinimorpha</taxon>
        <taxon>Littorinoidea</taxon>
        <taxon>Littorinidae</taxon>
        <taxon>Littorina</taxon>
    </lineage>
</organism>
<protein>
    <recommendedName>
        <fullName evidence="2">MPN domain-containing protein</fullName>
    </recommendedName>
</protein>
<name>A0AAN9GN51_9CAEN</name>
<dbReference type="PANTHER" id="PTHR12941">
    <property type="entry name" value="ER MEMBRANE PROTEIN COMPLEX"/>
    <property type="match status" value="1"/>
</dbReference>
<evidence type="ECO:0000256" key="1">
    <source>
        <dbReference type="ARBA" id="ARBA00007461"/>
    </source>
</evidence>
<dbReference type="AlphaFoldDB" id="A0AAN9GN51"/>
<proteinExistence type="inferred from homology"/>
<gene>
    <name evidence="3" type="ORF">V1264_000512</name>
</gene>
<evidence type="ECO:0000313" key="4">
    <source>
        <dbReference type="Proteomes" id="UP001374579"/>
    </source>
</evidence>
<dbReference type="InterPro" id="IPR037518">
    <property type="entry name" value="MPN"/>
</dbReference>
<dbReference type="GO" id="GO:0072546">
    <property type="term" value="C:EMC complex"/>
    <property type="evidence" value="ECO:0007669"/>
    <property type="project" value="InterPro"/>
</dbReference>
<comment type="caution">
    <text evidence="3">The sequence shown here is derived from an EMBL/GenBank/DDBJ whole genome shotgun (WGS) entry which is preliminary data.</text>
</comment>
<accession>A0AAN9GN51</accession>
<dbReference type="Pfam" id="PF03665">
    <property type="entry name" value="UPF0172"/>
    <property type="match status" value="1"/>
</dbReference>
<dbReference type="PROSITE" id="PS50249">
    <property type="entry name" value="MPN"/>
    <property type="match status" value="1"/>
</dbReference>
<evidence type="ECO:0000259" key="2">
    <source>
        <dbReference type="PROSITE" id="PS50249"/>
    </source>
</evidence>
<feature type="domain" description="MPN" evidence="2">
    <location>
        <begin position="4"/>
        <end position="141"/>
    </location>
</feature>
<sequence>MADITVGVQAYCKLLLHSAKYPHCSVNGVLLAEDTKSKDHKAVRFADSIPLFHLSLGLAPMLEIALVQIDTYCRSKGLVIAGYYQANENYDDNQLSFVAKTVGKKIQEYFPDACVFQIDNTRVNPESVQEVYRVHVMRDNSWKELDRSKSTSEEETRRTASELLRSAAQRKLLDFDNHLDNVKNDWRNPELSELIATYI</sequence>
<dbReference type="CDD" id="cd08060">
    <property type="entry name" value="MPN_UPF0172"/>
    <property type="match status" value="1"/>
</dbReference>
<dbReference type="Proteomes" id="UP001374579">
    <property type="component" value="Unassembled WGS sequence"/>
</dbReference>
<dbReference type="EMBL" id="JBAMIC010000001">
    <property type="protein sequence ID" value="KAK7114454.1"/>
    <property type="molecule type" value="Genomic_DNA"/>
</dbReference>